<gene>
    <name evidence="2" type="ORF">MELLADRAFT_124510</name>
</gene>
<proteinExistence type="predicted"/>
<reference evidence="3" key="1">
    <citation type="journal article" date="2011" name="Proc. Natl. Acad. Sci. U.S.A.">
        <title>Obligate biotrophy features unraveled by the genomic analysis of rust fungi.</title>
        <authorList>
            <person name="Duplessis S."/>
            <person name="Cuomo C.A."/>
            <person name="Lin Y.-C."/>
            <person name="Aerts A."/>
            <person name="Tisserant E."/>
            <person name="Veneault-Fourrey C."/>
            <person name="Joly D.L."/>
            <person name="Hacquard S."/>
            <person name="Amselem J."/>
            <person name="Cantarel B.L."/>
            <person name="Chiu R."/>
            <person name="Coutinho P.M."/>
            <person name="Feau N."/>
            <person name="Field M."/>
            <person name="Frey P."/>
            <person name="Gelhaye E."/>
            <person name="Goldberg J."/>
            <person name="Grabherr M.G."/>
            <person name="Kodira C.D."/>
            <person name="Kohler A."/>
            <person name="Kuees U."/>
            <person name="Lindquist E.A."/>
            <person name="Lucas S.M."/>
            <person name="Mago R."/>
            <person name="Mauceli E."/>
            <person name="Morin E."/>
            <person name="Murat C."/>
            <person name="Pangilinan J.L."/>
            <person name="Park R."/>
            <person name="Pearson M."/>
            <person name="Quesneville H."/>
            <person name="Rouhier N."/>
            <person name="Sakthikumar S."/>
            <person name="Salamov A.A."/>
            <person name="Schmutz J."/>
            <person name="Selles B."/>
            <person name="Shapiro H."/>
            <person name="Tanguay P."/>
            <person name="Tuskan G.A."/>
            <person name="Henrissat B."/>
            <person name="Van de Peer Y."/>
            <person name="Rouze P."/>
            <person name="Ellis J.G."/>
            <person name="Dodds P.N."/>
            <person name="Schein J.E."/>
            <person name="Zhong S."/>
            <person name="Hamelin R.C."/>
            <person name="Grigoriev I.V."/>
            <person name="Szabo L.J."/>
            <person name="Martin F."/>
        </authorList>
    </citation>
    <scope>NUCLEOTIDE SEQUENCE [LARGE SCALE GENOMIC DNA]</scope>
    <source>
        <strain evidence="3">98AG31 / pathotype 3-4-7</strain>
    </source>
</reference>
<evidence type="ECO:0000313" key="3">
    <source>
        <dbReference type="Proteomes" id="UP000001072"/>
    </source>
</evidence>
<protein>
    <submittedName>
        <fullName evidence="2">Secreted protein</fullName>
    </submittedName>
</protein>
<dbReference type="AlphaFoldDB" id="F4S456"/>
<organism evidence="3">
    <name type="scientific">Melampsora larici-populina (strain 98AG31 / pathotype 3-4-7)</name>
    <name type="common">Poplar leaf rust fungus</name>
    <dbReference type="NCBI Taxonomy" id="747676"/>
    <lineage>
        <taxon>Eukaryota</taxon>
        <taxon>Fungi</taxon>
        <taxon>Dikarya</taxon>
        <taxon>Basidiomycota</taxon>
        <taxon>Pucciniomycotina</taxon>
        <taxon>Pucciniomycetes</taxon>
        <taxon>Pucciniales</taxon>
        <taxon>Melampsoraceae</taxon>
        <taxon>Melampsora</taxon>
    </lineage>
</organism>
<dbReference type="Proteomes" id="UP000001072">
    <property type="component" value="Unassembled WGS sequence"/>
</dbReference>
<feature type="signal peptide" evidence="1">
    <location>
        <begin position="1"/>
        <end position="21"/>
    </location>
</feature>
<feature type="chain" id="PRO_5003321982" evidence="1">
    <location>
        <begin position="22"/>
        <end position="74"/>
    </location>
</feature>
<dbReference type="InParanoid" id="F4S456"/>
<dbReference type="VEuPathDB" id="FungiDB:MELLADRAFT_124510"/>
<dbReference type="EMBL" id="GL883146">
    <property type="protein sequence ID" value="EGG00525.1"/>
    <property type="molecule type" value="Genomic_DNA"/>
</dbReference>
<sequence>MNLSIITTILVIFVSVNQSFGAMINNIKNEKEIMSVQDELAKPIDDTILNAMEKKCHWCDNSTGTCLCGPPPWP</sequence>
<dbReference type="KEGG" id="mlr:MELLADRAFT_124510"/>
<keyword evidence="3" id="KW-1185">Reference proteome</keyword>
<name>F4S456_MELLP</name>
<accession>F4S456</accession>
<keyword evidence="1" id="KW-0732">Signal</keyword>
<dbReference type="GeneID" id="18926797"/>
<evidence type="ECO:0000256" key="1">
    <source>
        <dbReference type="SAM" id="SignalP"/>
    </source>
</evidence>
<dbReference type="HOGENOM" id="CLU_198490_0_1_1"/>
<evidence type="ECO:0000313" key="2">
    <source>
        <dbReference type="EMBL" id="EGG00525.1"/>
    </source>
</evidence>
<dbReference type="RefSeq" id="XP_007416172.1">
    <property type="nucleotide sequence ID" value="XM_007416110.1"/>
</dbReference>